<dbReference type="EMBL" id="RBAM01000012">
    <property type="protein sequence ID" value="RKN65276.1"/>
    <property type="molecule type" value="Genomic_DNA"/>
</dbReference>
<name>A0A3B0AZ08_9ACTN</name>
<dbReference type="Pfam" id="PF01553">
    <property type="entry name" value="Acyltransferase"/>
    <property type="match status" value="1"/>
</dbReference>
<keyword evidence="1 4" id="KW-0808">Transferase</keyword>
<dbReference type="InterPro" id="IPR002123">
    <property type="entry name" value="Plipid/glycerol_acylTrfase"/>
</dbReference>
<proteinExistence type="predicted"/>
<dbReference type="Proteomes" id="UP000270343">
    <property type="component" value="Unassembled WGS sequence"/>
</dbReference>
<protein>
    <submittedName>
        <fullName evidence="4">1-acyl-sn-glycerol-3-phosphate acyltransferase</fullName>
    </submittedName>
</protein>
<dbReference type="GO" id="GO:0006654">
    <property type="term" value="P:phosphatidic acid biosynthetic process"/>
    <property type="evidence" value="ECO:0007669"/>
    <property type="project" value="TreeGrafter"/>
</dbReference>
<dbReference type="GO" id="GO:0005886">
    <property type="term" value="C:plasma membrane"/>
    <property type="evidence" value="ECO:0007669"/>
    <property type="project" value="TreeGrafter"/>
</dbReference>
<dbReference type="SUPFAM" id="SSF69593">
    <property type="entry name" value="Glycerol-3-phosphate (1)-acyltransferase"/>
    <property type="match status" value="1"/>
</dbReference>
<dbReference type="GO" id="GO:0003841">
    <property type="term" value="F:1-acylglycerol-3-phosphate O-acyltransferase activity"/>
    <property type="evidence" value="ECO:0007669"/>
    <property type="project" value="TreeGrafter"/>
</dbReference>
<dbReference type="PANTHER" id="PTHR10434:SF55">
    <property type="entry name" value="POSSIBLE ACYLTRANSFERASE"/>
    <property type="match status" value="1"/>
</dbReference>
<evidence type="ECO:0000256" key="1">
    <source>
        <dbReference type="ARBA" id="ARBA00022679"/>
    </source>
</evidence>
<keyword evidence="2 4" id="KW-0012">Acyltransferase</keyword>
<dbReference type="SMART" id="SM00563">
    <property type="entry name" value="PlsC"/>
    <property type="match status" value="1"/>
</dbReference>
<dbReference type="OrthoDB" id="3210041at2"/>
<gene>
    <name evidence="4" type="ORF">D7231_26070</name>
</gene>
<accession>A0A3B0AZ08</accession>
<dbReference type="AlphaFoldDB" id="A0A3B0AZ08"/>
<sequence length="243" mass="26835">MAELVYPPVIGVARTMFKALDLRFDIQGTEHVPARGGAVLVSNHIGYLDFVFCGMAARPAKRLVRFMAKESVFRHKVSGPLMRAMKHIPVDRAAGMDAYKHALTALRSGEIIGVFPEATISQSFTLKNFKSGAARLAQEAGVPLLPMALWGTQRLWTKGHKRDLGRNHVPISIRVGEPLTPGADEHPDTLSDRLRSRVQELLEAAQRAYPVRTKDADDTWWIPAHLGGTAPTPDMAAAMDRRR</sequence>
<dbReference type="CDD" id="cd07989">
    <property type="entry name" value="LPLAT_AGPAT-like"/>
    <property type="match status" value="1"/>
</dbReference>
<dbReference type="RefSeq" id="WP_120757987.1">
    <property type="nucleotide sequence ID" value="NZ_JBFADQ010000004.1"/>
</dbReference>
<evidence type="ECO:0000313" key="5">
    <source>
        <dbReference type="Proteomes" id="UP000270343"/>
    </source>
</evidence>
<reference evidence="4 5" key="1">
    <citation type="journal article" date="2015" name="Antonie Van Leeuwenhoek">
        <title>Streptomyces klenkii sp. nov., isolated from deep marine sediment.</title>
        <authorList>
            <person name="Veyisoglu A."/>
            <person name="Sahin N."/>
        </authorList>
    </citation>
    <scope>NUCLEOTIDE SEQUENCE [LARGE SCALE GENOMIC DNA]</scope>
    <source>
        <strain evidence="4 5">KCTC 29202</strain>
    </source>
</reference>
<keyword evidence="5" id="KW-1185">Reference proteome</keyword>
<evidence type="ECO:0000256" key="2">
    <source>
        <dbReference type="ARBA" id="ARBA00023315"/>
    </source>
</evidence>
<evidence type="ECO:0000313" key="4">
    <source>
        <dbReference type="EMBL" id="RKN65276.1"/>
    </source>
</evidence>
<organism evidence="4 5">
    <name type="scientific">Streptomyces klenkii</name>
    <dbReference type="NCBI Taxonomy" id="1420899"/>
    <lineage>
        <taxon>Bacteria</taxon>
        <taxon>Bacillati</taxon>
        <taxon>Actinomycetota</taxon>
        <taxon>Actinomycetes</taxon>
        <taxon>Kitasatosporales</taxon>
        <taxon>Streptomycetaceae</taxon>
        <taxon>Streptomyces</taxon>
    </lineage>
</organism>
<feature type="domain" description="Phospholipid/glycerol acyltransferase" evidence="3">
    <location>
        <begin position="38"/>
        <end position="152"/>
    </location>
</feature>
<evidence type="ECO:0000259" key="3">
    <source>
        <dbReference type="SMART" id="SM00563"/>
    </source>
</evidence>
<dbReference type="PANTHER" id="PTHR10434">
    <property type="entry name" value="1-ACYL-SN-GLYCEROL-3-PHOSPHATE ACYLTRANSFERASE"/>
    <property type="match status" value="1"/>
</dbReference>
<comment type="caution">
    <text evidence="4">The sequence shown here is derived from an EMBL/GenBank/DDBJ whole genome shotgun (WGS) entry which is preliminary data.</text>
</comment>